<dbReference type="KEGG" id="sedi:EBB79_05550"/>
<dbReference type="InterPro" id="IPR007372">
    <property type="entry name" value="Lipid/polyisoprenoid-bd_YceI"/>
</dbReference>
<evidence type="ECO:0000256" key="1">
    <source>
        <dbReference type="SAM" id="SignalP"/>
    </source>
</evidence>
<dbReference type="SMART" id="SM00867">
    <property type="entry name" value="YceI"/>
    <property type="match status" value="1"/>
</dbReference>
<dbReference type="EMBL" id="CP033219">
    <property type="protein sequence ID" value="AZV77408.1"/>
    <property type="molecule type" value="Genomic_DNA"/>
</dbReference>
<protein>
    <submittedName>
        <fullName evidence="3">YceI family protein</fullName>
    </submittedName>
</protein>
<dbReference type="OrthoDB" id="9811006at2"/>
<keyword evidence="1" id="KW-0732">Signal</keyword>
<sequence length="196" mass="20830">MLRRHALILLASACALPSTAVAAPVRYVLVSDKSHVGFKFKLNGITQNGSMPVERADILIDAQNLAASRIDVTVAAARARTGLIFVTQAMTGPDVLNTAQFPTIRFVSRRITLGTLDRISEGAAVTGDLTLRGVTRSVTLQAALYRQPGSAADDLSQLDVVLSSTLNRNDFGASGFPNLVADTVTLDIRARINAVK</sequence>
<dbReference type="PANTHER" id="PTHR34406">
    <property type="entry name" value="PROTEIN YCEI"/>
    <property type="match status" value="1"/>
</dbReference>
<dbReference type="PANTHER" id="PTHR34406:SF1">
    <property type="entry name" value="PROTEIN YCEI"/>
    <property type="match status" value="1"/>
</dbReference>
<dbReference type="AlphaFoldDB" id="A0A3T0N060"/>
<feature type="signal peptide" evidence="1">
    <location>
        <begin position="1"/>
        <end position="22"/>
    </location>
</feature>
<dbReference type="Gene3D" id="2.40.128.110">
    <property type="entry name" value="Lipid/polyisoprenoid-binding, YceI-like"/>
    <property type="match status" value="1"/>
</dbReference>
<evidence type="ECO:0000313" key="3">
    <source>
        <dbReference type="EMBL" id="AZV77408.1"/>
    </source>
</evidence>
<feature type="domain" description="Lipid/polyisoprenoid-binding YceI-like" evidence="2">
    <location>
        <begin position="26"/>
        <end position="193"/>
    </location>
</feature>
<name>A0A3T0N060_9RHOB</name>
<keyword evidence="4" id="KW-1185">Reference proteome</keyword>
<dbReference type="Proteomes" id="UP000283063">
    <property type="component" value="Chromosome"/>
</dbReference>
<feature type="chain" id="PRO_5019410538" evidence="1">
    <location>
        <begin position="23"/>
        <end position="196"/>
    </location>
</feature>
<gene>
    <name evidence="3" type="ORF">EBB79_05550</name>
</gene>
<proteinExistence type="predicted"/>
<reference evidence="3 4" key="1">
    <citation type="submission" date="2018-10" db="EMBL/GenBank/DDBJ databases">
        <title>Parasedimentitalea marina sp. nov., a psychrophilic bacterium isolated from deep seawater of the New Britain Trench.</title>
        <authorList>
            <person name="Cao J."/>
        </authorList>
    </citation>
    <scope>NUCLEOTIDE SEQUENCE [LARGE SCALE GENOMIC DNA]</scope>
    <source>
        <strain evidence="3 4">W43</strain>
    </source>
</reference>
<organism evidence="3 4">
    <name type="scientific">Parasedimentitalea marina</name>
    <dbReference type="NCBI Taxonomy" id="2483033"/>
    <lineage>
        <taxon>Bacteria</taxon>
        <taxon>Pseudomonadati</taxon>
        <taxon>Pseudomonadota</taxon>
        <taxon>Alphaproteobacteria</taxon>
        <taxon>Rhodobacterales</taxon>
        <taxon>Paracoccaceae</taxon>
        <taxon>Parasedimentitalea</taxon>
    </lineage>
</organism>
<dbReference type="InterPro" id="IPR036761">
    <property type="entry name" value="TTHA0802/YceI-like_sf"/>
</dbReference>
<dbReference type="SUPFAM" id="SSF101874">
    <property type="entry name" value="YceI-like"/>
    <property type="match status" value="1"/>
</dbReference>
<evidence type="ECO:0000313" key="4">
    <source>
        <dbReference type="Proteomes" id="UP000283063"/>
    </source>
</evidence>
<accession>A0A3T0N060</accession>
<dbReference type="Pfam" id="PF04264">
    <property type="entry name" value="YceI"/>
    <property type="match status" value="1"/>
</dbReference>
<evidence type="ECO:0000259" key="2">
    <source>
        <dbReference type="SMART" id="SM00867"/>
    </source>
</evidence>